<keyword evidence="3" id="KW-1185">Reference proteome</keyword>
<proteinExistence type="predicted"/>
<evidence type="ECO:0000313" key="3">
    <source>
        <dbReference type="Proteomes" id="UP000235145"/>
    </source>
</evidence>
<feature type="compositionally biased region" description="Basic residues" evidence="1">
    <location>
        <begin position="28"/>
        <end position="42"/>
    </location>
</feature>
<organism evidence="2 3">
    <name type="scientific">Lactuca sativa</name>
    <name type="common">Garden lettuce</name>
    <dbReference type="NCBI Taxonomy" id="4236"/>
    <lineage>
        <taxon>Eukaryota</taxon>
        <taxon>Viridiplantae</taxon>
        <taxon>Streptophyta</taxon>
        <taxon>Embryophyta</taxon>
        <taxon>Tracheophyta</taxon>
        <taxon>Spermatophyta</taxon>
        <taxon>Magnoliopsida</taxon>
        <taxon>eudicotyledons</taxon>
        <taxon>Gunneridae</taxon>
        <taxon>Pentapetalae</taxon>
        <taxon>asterids</taxon>
        <taxon>campanulids</taxon>
        <taxon>Asterales</taxon>
        <taxon>Asteraceae</taxon>
        <taxon>Cichorioideae</taxon>
        <taxon>Cichorieae</taxon>
        <taxon>Lactucinae</taxon>
        <taxon>Lactuca</taxon>
    </lineage>
</organism>
<comment type="caution">
    <text evidence="2">The sequence shown here is derived from an EMBL/GenBank/DDBJ whole genome shotgun (WGS) entry which is preliminary data.</text>
</comment>
<dbReference type="AlphaFoldDB" id="A0A9R1WMF8"/>
<evidence type="ECO:0000313" key="2">
    <source>
        <dbReference type="EMBL" id="KAJ0226753.1"/>
    </source>
</evidence>
<evidence type="ECO:0000256" key="1">
    <source>
        <dbReference type="SAM" id="MobiDB-lite"/>
    </source>
</evidence>
<protein>
    <submittedName>
        <fullName evidence="2">Uncharacterized protein</fullName>
    </submittedName>
</protein>
<sequence>MYKYKVQPINGRSMWPKSDFPITLTPPKHTKQVGRPKKKRKRAQTEEPNNQVCILFLNISNVVMALQWSKAYKNLSLSYFIL</sequence>
<gene>
    <name evidence="2" type="ORF">LSAT_V11C100017670</name>
</gene>
<accession>A0A9R1WMF8</accession>
<dbReference type="Proteomes" id="UP000235145">
    <property type="component" value="Unassembled WGS sequence"/>
</dbReference>
<feature type="region of interest" description="Disordered" evidence="1">
    <location>
        <begin position="16"/>
        <end position="47"/>
    </location>
</feature>
<reference evidence="2 3" key="1">
    <citation type="journal article" date="2017" name="Nat. Commun.">
        <title>Genome assembly with in vitro proximity ligation data and whole-genome triplication in lettuce.</title>
        <authorList>
            <person name="Reyes-Chin-Wo S."/>
            <person name="Wang Z."/>
            <person name="Yang X."/>
            <person name="Kozik A."/>
            <person name="Arikit S."/>
            <person name="Song C."/>
            <person name="Xia L."/>
            <person name="Froenicke L."/>
            <person name="Lavelle D.O."/>
            <person name="Truco M.J."/>
            <person name="Xia R."/>
            <person name="Zhu S."/>
            <person name="Xu C."/>
            <person name="Xu H."/>
            <person name="Xu X."/>
            <person name="Cox K."/>
            <person name="Korf I."/>
            <person name="Meyers B.C."/>
            <person name="Michelmore R.W."/>
        </authorList>
    </citation>
    <scope>NUCLEOTIDE SEQUENCE [LARGE SCALE GENOMIC DNA]</scope>
    <source>
        <strain evidence="3">cv. Salinas</strain>
        <tissue evidence="2">Seedlings</tissue>
    </source>
</reference>
<dbReference type="EMBL" id="NBSK02000001">
    <property type="protein sequence ID" value="KAJ0226753.1"/>
    <property type="molecule type" value="Genomic_DNA"/>
</dbReference>
<name>A0A9R1WMF8_LACSA</name>